<dbReference type="RefSeq" id="WP_413272966.1">
    <property type="nucleotide sequence ID" value="NZ_JBHFNQ010000186.1"/>
</dbReference>
<evidence type="ECO:0000256" key="7">
    <source>
        <dbReference type="ARBA" id="ARBA00022840"/>
    </source>
</evidence>
<keyword evidence="15" id="KW-1185">Reference proteome</keyword>
<reference evidence="14 15" key="1">
    <citation type="submission" date="2024-09" db="EMBL/GenBank/DDBJ databases">
        <title>Floridaenema gen nov. (Aerosakkonemataceae, Aerosakkonematales ord. nov., Cyanobacteria) from benthic tropical and subtropical fresh waters, with the description of four new species.</title>
        <authorList>
            <person name="Moretto J.A."/>
            <person name="Berthold D.E."/>
            <person name="Lefler F.W."/>
            <person name="Huang I.-S."/>
            <person name="Laughinghouse H. IV."/>
        </authorList>
    </citation>
    <scope>NUCLEOTIDE SEQUENCE [LARGE SCALE GENOMIC DNA]</scope>
    <source>
        <strain evidence="14 15">BLCC-F46</strain>
    </source>
</reference>
<proteinExistence type="inferred from homology"/>
<evidence type="ECO:0000256" key="12">
    <source>
        <dbReference type="RuleBase" id="RU003784"/>
    </source>
</evidence>
<keyword evidence="7 10" id="KW-0067">ATP-binding</keyword>
<keyword evidence="4 10" id="KW-0808">Transferase</keyword>
<evidence type="ECO:0000256" key="1">
    <source>
        <dbReference type="ARBA" id="ARBA00001946"/>
    </source>
</evidence>
<evidence type="ECO:0000256" key="8">
    <source>
        <dbReference type="ARBA" id="ARBA00022842"/>
    </source>
</evidence>
<dbReference type="InterPro" id="IPR027417">
    <property type="entry name" value="P-loop_NTPase"/>
</dbReference>
<dbReference type="InterPro" id="IPR039657">
    <property type="entry name" value="Dimethylallyltransferase"/>
</dbReference>
<comment type="similarity">
    <text evidence="3 10 13">Belongs to the IPP transferase family.</text>
</comment>
<feature type="site" description="Interaction with substrate tRNA" evidence="10">
    <location>
        <position position="104"/>
    </location>
</feature>
<gene>
    <name evidence="10 14" type="primary">miaA</name>
    <name evidence="14" type="ORF">ACE1CC_24015</name>
</gene>
<organism evidence="14 15">
    <name type="scientific">Floridaenema aerugineum BLCC-F46</name>
    <dbReference type="NCBI Taxonomy" id="3153654"/>
    <lineage>
        <taxon>Bacteria</taxon>
        <taxon>Bacillati</taxon>
        <taxon>Cyanobacteriota</taxon>
        <taxon>Cyanophyceae</taxon>
        <taxon>Oscillatoriophycideae</taxon>
        <taxon>Aerosakkonematales</taxon>
        <taxon>Aerosakkonemataceae</taxon>
        <taxon>Floridanema</taxon>
        <taxon>Floridanema aerugineum</taxon>
    </lineage>
</organism>
<keyword evidence="6 10" id="KW-0547">Nucleotide-binding</keyword>
<evidence type="ECO:0000256" key="10">
    <source>
        <dbReference type="HAMAP-Rule" id="MF_00185"/>
    </source>
</evidence>
<keyword evidence="8 10" id="KW-0460">Magnesium</keyword>
<evidence type="ECO:0000256" key="4">
    <source>
        <dbReference type="ARBA" id="ARBA00022679"/>
    </source>
</evidence>
<dbReference type="NCBIfam" id="TIGR00174">
    <property type="entry name" value="miaA"/>
    <property type="match status" value="1"/>
</dbReference>
<evidence type="ECO:0000313" key="15">
    <source>
        <dbReference type="Proteomes" id="UP001576774"/>
    </source>
</evidence>
<feature type="binding site" evidence="10">
    <location>
        <begin position="15"/>
        <end position="20"/>
    </location>
    <ligand>
        <name>substrate</name>
    </ligand>
</feature>
<dbReference type="Gene3D" id="3.40.50.300">
    <property type="entry name" value="P-loop containing nucleotide triphosphate hydrolases"/>
    <property type="match status" value="1"/>
</dbReference>
<feature type="binding site" evidence="10">
    <location>
        <begin position="13"/>
        <end position="20"/>
    </location>
    <ligand>
        <name>ATP</name>
        <dbReference type="ChEBI" id="CHEBI:30616"/>
    </ligand>
</feature>
<dbReference type="SUPFAM" id="SSF52540">
    <property type="entry name" value="P-loop containing nucleoside triphosphate hydrolases"/>
    <property type="match status" value="2"/>
</dbReference>
<evidence type="ECO:0000256" key="2">
    <source>
        <dbReference type="ARBA" id="ARBA00003213"/>
    </source>
</evidence>
<dbReference type="Pfam" id="PF01715">
    <property type="entry name" value="IPPT"/>
    <property type="match status" value="1"/>
</dbReference>
<sequence>MSDYQPALITICGATATGKSGLALALAQRLNSAILSADSRQVYREFDIGTAKPSLFEQKLVRHYLIDFCQPWLTLTVADYQEQAQALISEQQEAGSVPLLVGGTGLYIRSVVQGLKIPRVAPQLDLRSQLENLGQIQLYAFLQQVDPGAAQKIHANDLVRTLRALEVFYVTGKPISQQQGENPPSYPILQIGLDCNPEDLQKRIARRTEKMIADGLVTEVESLCEKYGVDLPLLNTLGYAEIKQYLAGGISLEEAKELTVLHTRQFAKRQRTWFRGYAEIEWFNADDPDLLEKVWRRIQEFVKVK</sequence>
<evidence type="ECO:0000256" key="13">
    <source>
        <dbReference type="RuleBase" id="RU003785"/>
    </source>
</evidence>
<dbReference type="HAMAP" id="MF_00185">
    <property type="entry name" value="IPP_trans"/>
    <property type="match status" value="1"/>
</dbReference>
<dbReference type="PANTHER" id="PTHR11088">
    <property type="entry name" value="TRNA DIMETHYLALLYLTRANSFERASE"/>
    <property type="match status" value="1"/>
</dbReference>
<accession>A0ABV4XAW6</accession>
<dbReference type="GO" id="GO:0052381">
    <property type="term" value="F:tRNA dimethylallyltransferase activity"/>
    <property type="evidence" value="ECO:0007669"/>
    <property type="project" value="UniProtKB-EC"/>
</dbReference>
<comment type="function">
    <text evidence="2 10 12">Catalyzes the transfer of a dimethylallyl group onto the adenine at position 37 in tRNAs that read codons beginning with uridine, leading to the formation of N6-(dimethylallyl)adenosine (i(6)A).</text>
</comment>
<evidence type="ECO:0000256" key="5">
    <source>
        <dbReference type="ARBA" id="ARBA00022694"/>
    </source>
</evidence>
<feature type="site" description="Interaction with substrate tRNA" evidence="10">
    <location>
        <position position="127"/>
    </location>
</feature>
<comment type="cofactor">
    <cofactor evidence="1 10">
        <name>Mg(2+)</name>
        <dbReference type="ChEBI" id="CHEBI:18420"/>
    </cofactor>
</comment>
<dbReference type="EC" id="2.5.1.75" evidence="10"/>
<evidence type="ECO:0000256" key="11">
    <source>
        <dbReference type="RuleBase" id="RU003783"/>
    </source>
</evidence>
<evidence type="ECO:0000256" key="9">
    <source>
        <dbReference type="ARBA" id="ARBA00049563"/>
    </source>
</evidence>
<feature type="region of interest" description="Interaction with substrate tRNA" evidence="10">
    <location>
        <begin position="38"/>
        <end position="41"/>
    </location>
</feature>
<evidence type="ECO:0000313" key="14">
    <source>
        <dbReference type="EMBL" id="MFB2879932.1"/>
    </source>
</evidence>
<protein>
    <recommendedName>
        <fullName evidence="10">tRNA dimethylallyltransferase</fullName>
        <ecNumber evidence="10">2.5.1.75</ecNumber>
    </recommendedName>
    <alternativeName>
        <fullName evidence="10">Dimethylallyl diphosphate:tRNA dimethylallyltransferase</fullName>
        <shortName evidence="10">DMAPP:tRNA dimethylallyltransferase</shortName>
        <shortName evidence="10">DMATase</shortName>
    </alternativeName>
    <alternativeName>
        <fullName evidence="10">Isopentenyl-diphosphate:tRNA isopentenyltransferase</fullName>
        <shortName evidence="10">IPP transferase</shortName>
        <shortName evidence="10">IPPT</shortName>
        <shortName evidence="10">IPTase</shortName>
    </alternativeName>
</protein>
<comment type="caution">
    <text evidence="14">The sequence shown here is derived from an EMBL/GenBank/DDBJ whole genome shotgun (WGS) entry which is preliminary data.</text>
</comment>
<dbReference type="Proteomes" id="UP001576774">
    <property type="component" value="Unassembled WGS sequence"/>
</dbReference>
<evidence type="ECO:0000256" key="6">
    <source>
        <dbReference type="ARBA" id="ARBA00022741"/>
    </source>
</evidence>
<name>A0ABV4XAW6_9CYAN</name>
<dbReference type="EMBL" id="JBHFNQ010000186">
    <property type="protein sequence ID" value="MFB2879932.1"/>
    <property type="molecule type" value="Genomic_DNA"/>
</dbReference>
<comment type="catalytic activity">
    <reaction evidence="9 10 11">
        <text>adenosine(37) in tRNA + dimethylallyl diphosphate = N(6)-dimethylallyladenosine(37) in tRNA + diphosphate</text>
        <dbReference type="Rhea" id="RHEA:26482"/>
        <dbReference type="Rhea" id="RHEA-COMP:10162"/>
        <dbReference type="Rhea" id="RHEA-COMP:10375"/>
        <dbReference type="ChEBI" id="CHEBI:33019"/>
        <dbReference type="ChEBI" id="CHEBI:57623"/>
        <dbReference type="ChEBI" id="CHEBI:74411"/>
        <dbReference type="ChEBI" id="CHEBI:74415"/>
        <dbReference type="EC" id="2.5.1.75"/>
    </reaction>
</comment>
<keyword evidence="5 10" id="KW-0819">tRNA processing</keyword>
<dbReference type="PANTHER" id="PTHR11088:SF60">
    <property type="entry name" value="TRNA DIMETHYLALLYLTRANSFERASE"/>
    <property type="match status" value="1"/>
</dbReference>
<dbReference type="Gene3D" id="1.10.20.140">
    <property type="match status" value="1"/>
</dbReference>
<dbReference type="InterPro" id="IPR018022">
    <property type="entry name" value="IPT"/>
</dbReference>
<comment type="caution">
    <text evidence="10">Lacks conserved residue(s) required for the propagation of feature annotation.</text>
</comment>
<evidence type="ECO:0000256" key="3">
    <source>
        <dbReference type="ARBA" id="ARBA00005842"/>
    </source>
</evidence>
<comment type="subunit">
    <text evidence="10">Monomer.</text>
</comment>